<gene>
    <name evidence="9" type="ORF">DIABBA_LOCUS9692</name>
</gene>
<dbReference type="EMBL" id="OU898281">
    <property type="protein sequence ID" value="CAG9836617.1"/>
    <property type="molecule type" value="Genomic_DNA"/>
</dbReference>
<dbReference type="InterPro" id="IPR001849">
    <property type="entry name" value="PH_domain"/>
</dbReference>
<dbReference type="InterPro" id="IPR001331">
    <property type="entry name" value="GDS_CDC24_CS"/>
</dbReference>
<dbReference type="Pfam" id="PF07679">
    <property type="entry name" value="I-set"/>
    <property type="match status" value="1"/>
</dbReference>
<evidence type="ECO:0000259" key="8">
    <source>
        <dbReference type="PROSITE" id="PS50835"/>
    </source>
</evidence>
<dbReference type="InterPro" id="IPR007110">
    <property type="entry name" value="Ig-like_dom"/>
</dbReference>
<protein>
    <recommendedName>
        <fullName evidence="11">Triple functional domain protein</fullName>
    </recommendedName>
</protein>
<dbReference type="SUPFAM" id="SSF56112">
    <property type="entry name" value="Protein kinase-like (PK-like)"/>
    <property type="match status" value="1"/>
</dbReference>
<evidence type="ECO:0000256" key="2">
    <source>
        <dbReference type="ARBA" id="ARBA00022490"/>
    </source>
</evidence>
<evidence type="ECO:0000313" key="9">
    <source>
        <dbReference type="EMBL" id="CAG9836617.1"/>
    </source>
</evidence>
<sequence length="1131" mass="127731">MCLVPSEMGNKPSVSEGEEEEERPTQALKGAKSLGSELANGSGAAEDADEELELPPPMKPIQEPILVTSPPPGVPGVPEIEENPCKREQHSENQERHSLMRDAKSENAISEYGGDLSAQGFSNEATGLAFSGDESDKPSEDNMDTAKKTEILLRKREYVLQELIDTEEAYVRDLSLIVDGYIATLKDPECEIPMPEDLKDGKDKLVFGNIEVIYDWHKNFFLKSLKQAVENPIELASLFKRYERKLQMYVIYCKNKHVSEYIVSEYLETYFEDLRVKLGHKLQLCDLLIKPVQRIMKYQLMLKDILKYTERAGITAEIEPLRAAYNIMVIVPKTANDMMDVGRLQGFEGKITAQGTLLLHGMLTVSDLPGSNPIIGKNKDLHVFFFEQSIIFSEVVGKKTQFTSPQYIYKAHIQVNKMSLSTKEDCFILESTDPSRCLGFVLQAGTVDLQEQWLITIHDTLQKQRDFLKAIQSPIAYQKELTTKEASLSDLSVWEVAPLRRALPHGSPAEPSKSHKKNHYVHKANTIGIPSEDDLNDSKNNNPRSRLNFFEGFKNSLRNKHKSDTVVLETAKENSEKGDMHRRWSEANHTADHLVMPPGTQARLVCEWPHLNLGDLVTIIRYDPTQGYFVRTSSSLEEFWIPAHVLANYSRKLWSFRLKKPRKSLEGILSENPDRCVPEFRDRLKDITVQSGSKVVFKCRVKNWNRNTRQTWKKMEPNVVVLHNGKFVQGDNEGGIALMVIENARASDAGTYCLTVSNEFGSITCTAKLSITSSYPPIPEPKIQVISCSIENLIPGETYSFRIVSAQNNVVSLPSIAVTLPVAENLRWQQEQFKQRYIELEEIDRGRFSIVRLARDRGTGEEVALKQISRRKQSHQVTQAEYSLLAGMQHSNIIRSLALFDNAPLPGIDTIILELVKGPLLFKYISDKETYSESDVRNYTYQLISALKWLHQKSIAHLDVKPENVMIDITVPIPLLKLVDFGDSVNTSKNVILPPACLEFASPELVLGQPVGVHTDCWAVGVFLYVMLSGVSPFLDDSVEETTANILKCDFCFPDEYFGDVSQEAKDLTKSLLVLVPAQRLNMEKSLQCVWIKEAIGSASIPSARLKMFMQRRHPMNLAPSNLNYYKEDAL</sequence>
<dbReference type="InterPro" id="IPR055251">
    <property type="entry name" value="SOS1_NGEF_PH"/>
</dbReference>
<dbReference type="PROSITE" id="PS50010">
    <property type="entry name" value="DH_2"/>
    <property type="match status" value="1"/>
</dbReference>
<evidence type="ECO:0008006" key="11">
    <source>
        <dbReference type="Google" id="ProtNLM"/>
    </source>
</evidence>
<accession>A0A9N9T114</accession>
<evidence type="ECO:0000313" key="10">
    <source>
        <dbReference type="Proteomes" id="UP001153709"/>
    </source>
</evidence>
<organism evidence="9 10">
    <name type="scientific">Diabrotica balteata</name>
    <name type="common">Banded cucumber beetle</name>
    <dbReference type="NCBI Taxonomy" id="107213"/>
    <lineage>
        <taxon>Eukaryota</taxon>
        <taxon>Metazoa</taxon>
        <taxon>Ecdysozoa</taxon>
        <taxon>Arthropoda</taxon>
        <taxon>Hexapoda</taxon>
        <taxon>Insecta</taxon>
        <taxon>Pterygota</taxon>
        <taxon>Neoptera</taxon>
        <taxon>Endopterygota</taxon>
        <taxon>Coleoptera</taxon>
        <taxon>Polyphaga</taxon>
        <taxon>Cucujiformia</taxon>
        <taxon>Chrysomeloidea</taxon>
        <taxon>Chrysomelidae</taxon>
        <taxon>Galerucinae</taxon>
        <taxon>Diabroticina</taxon>
        <taxon>Diabroticites</taxon>
        <taxon>Diabrotica</taxon>
    </lineage>
</organism>
<dbReference type="PROSITE" id="PS00108">
    <property type="entry name" value="PROTEIN_KINASE_ST"/>
    <property type="match status" value="1"/>
</dbReference>
<dbReference type="InterPro" id="IPR000219">
    <property type="entry name" value="DH_dom"/>
</dbReference>
<keyword evidence="3" id="KW-0344">Guanine-nucleotide releasing factor</keyword>
<dbReference type="SMART" id="SM00233">
    <property type="entry name" value="PH"/>
    <property type="match status" value="1"/>
</dbReference>
<proteinExistence type="predicted"/>
<dbReference type="PROSITE" id="PS50835">
    <property type="entry name" value="IG_LIKE"/>
    <property type="match status" value="1"/>
</dbReference>
<dbReference type="SUPFAM" id="SSF48065">
    <property type="entry name" value="DBL homology domain (DH-domain)"/>
    <property type="match status" value="1"/>
</dbReference>
<dbReference type="InterPro" id="IPR013098">
    <property type="entry name" value="Ig_I-set"/>
</dbReference>
<dbReference type="InterPro" id="IPR035899">
    <property type="entry name" value="DBL_dom_sf"/>
</dbReference>
<dbReference type="PROSITE" id="PS50011">
    <property type="entry name" value="PROTEIN_KINASE_DOM"/>
    <property type="match status" value="1"/>
</dbReference>
<comment type="subcellular location">
    <subcellularLocation>
        <location evidence="1">Cytoplasm</location>
    </subcellularLocation>
</comment>
<dbReference type="GO" id="GO:0004672">
    <property type="term" value="F:protein kinase activity"/>
    <property type="evidence" value="ECO:0007669"/>
    <property type="project" value="InterPro"/>
</dbReference>
<dbReference type="CDD" id="cd00160">
    <property type="entry name" value="RhoGEF"/>
    <property type="match status" value="1"/>
</dbReference>
<dbReference type="SUPFAM" id="SSF50729">
    <property type="entry name" value="PH domain-like"/>
    <property type="match status" value="1"/>
</dbReference>
<evidence type="ECO:0000256" key="5">
    <source>
        <dbReference type="SAM" id="MobiDB-lite"/>
    </source>
</evidence>
<dbReference type="PROSITE" id="PS00741">
    <property type="entry name" value="DH_1"/>
    <property type="match status" value="1"/>
</dbReference>
<dbReference type="SMART" id="SM00325">
    <property type="entry name" value="RhoGEF"/>
    <property type="match status" value="1"/>
</dbReference>
<dbReference type="InterPro" id="IPR008271">
    <property type="entry name" value="Ser/Thr_kinase_AS"/>
</dbReference>
<keyword evidence="10" id="KW-1185">Reference proteome</keyword>
<keyword evidence="2" id="KW-0963">Cytoplasm</keyword>
<dbReference type="PANTHER" id="PTHR22826">
    <property type="entry name" value="RHO GUANINE EXCHANGE FACTOR-RELATED"/>
    <property type="match status" value="1"/>
</dbReference>
<dbReference type="SMART" id="SM00409">
    <property type="entry name" value="IG"/>
    <property type="match status" value="1"/>
</dbReference>
<dbReference type="Gene3D" id="2.60.40.10">
    <property type="entry name" value="Immunoglobulins"/>
    <property type="match status" value="1"/>
</dbReference>
<feature type="compositionally biased region" description="Basic and acidic residues" evidence="5">
    <location>
        <begin position="83"/>
        <end position="98"/>
    </location>
</feature>
<evidence type="ECO:0000256" key="4">
    <source>
        <dbReference type="ARBA" id="ARBA00023319"/>
    </source>
</evidence>
<evidence type="ECO:0000256" key="1">
    <source>
        <dbReference type="ARBA" id="ARBA00004496"/>
    </source>
</evidence>
<dbReference type="FunFam" id="1.20.900.10:FF:000008">
    <property type="entry name" value="rho guanine nucleotide exchange factor 25"/>
    <property type="match status" value="1"/>
</dbReference>
<dbReference type="PANTHER" id="PTHR22826:SF106">
    <property type="entry name" value="TRIO, ISOFORM A"/>
    <property type="match status" value="1"/>
</dbReference>
<feature type="domain" description="Ig-like" evidence="8">
    <location>
        <begin position="678"/>
        <end position="770"/>
    </location>
</feature>
<dbReference type="GO" id="GO:0005085">
    <property type="term" value="F:guanyl-nucleotide exchange factor activity"/>
    <property type="evidence" value="ECO:0007669"/>
    <property type="project" value="UniProtKB-KW"/>
</dbReference>
<feature type="domain" description="Protein kinase" evidence="7">
    <location>
        <begin position="837"/>
        <end position="1092"/>
    </location>
</feature>
<dbReference type="InterPro" id="IPR000719">
    <property type="entry name" value="Prot_kinase_dom"/>
</dbReference>
<evidence type="ECO:0000256" key="3">
    <source>
        <dbReference type="ARBA" id="ARBA00022658"/>
    </source>
</evidence>
<dbReference type="GO" id="GO:0005737">
    <property type="term" value="C:cytoplasm"/>
    <property type="evidence" value="ECO:0007669"/>
    <property type="project" value="UniProtKB-SubCell"/>
</dbReference>
<reference evidence="9" key="1">
    <citation type="submission" date="2022-01" db="EMBL/GenBank/DDBJ databases">
        <authorList>
            <person name="King R."/>
        </authorList>
    </citation>
    <scope>NUCLEOTIDE SEQUENCE</scope>
</reference>
<evidence type="ECO:0000259" key="7">
    <source>
        <dbReference type="PROSITE" id="PS50011"/>
    </source>
</evidence>
<dbReference type="Gene3D" id="1.20.900.10">
    <property type="entry name" value="Dbl homology (DH) domain"/>
    <property type="match status" value="1"/>
</dbReference>
<dbReference type="GO" id="GO:0005524">
    <property type="term" value="F:ATP binding"/>
    <property type="evidence" value="ECO:0007669"/>
    <property type="project" value="InterPro"/>
</dbReference>
<evidence type="ECO:0000259" key="6">
    <source>
        <dbReference type="PROSITE" id="PS50010"/>
    </source>
</evidence>
<dbReference type="Pfam" id="PF00621">
    <property type="entry name" value="RhoGEF"/>
    <property type="match status" value="1"/>
</dbReference>
<dbReference type="Gene3D" id="2.30.29.30">
    <property type="entry name" value="Pleckstrin-homology domain (PH domain)/Phosphotyrosine-binding domain (PTB)"/>
    <property type="match status" value="1"/>
</dbReference>
<dbReference type="GO" id="GO:0007411">
    <property type="term" value="P:axon guidance"/>
    <property type="evidence" value="ECO:0007669"/>
    <property type="project" value="TreeGrafter"/>
</dbReference>
<dbReference type="Pfam" id="PF22697">
    <property type="entry name" value="SOS1_NGEF_PH"/>
    <property type="match status" value="1"/>
</dbReference>
<keyword evidence="4" id="KW-0393">Immunoglobulin domain</keyword>
<dbReference type="InterPro" id="IPR011009">
    <property type="entry name" value="Kinase-like_dom_sf"/>
</dbReference>
<dbReference type="AlphaFoldDB" id="A0A9N9T114"/>
<dbReference type="Proteomes" id="UP001153709">
    <property type="component" value="Chromosome 6"/>
</dbReference>
<dbReference type="InterPro" id="IPR011993">
    <property type="entry name" value="PH-like_dom_sf"/>
</dbReference>
<dbReference type="Gene3D" id="1.10.510.10">
    <property type="entry name" value="Transferase(Phosphotransferase) domain 1"/>
    <property type="match status" value="1"/>
</dbReference>
<feature type="region of interest" description="Disordered" evidence="5">
    <location>
        <begin position="1"/>
        <end position="98"/>
    </location>
</feature>
<dbReference type="SMART" id="SM00220">
    <property type="entry name" value="S_TKc"/>
    <property type="match status" value="1"/>
</dbReference>
<dbReference type="InterPro" id="IPR036179">
    <property type="entry name" value="Ig-like_dom_sf"/>
</dbReference>
<feature type="domain" description="DH" evidence="6">
    <location>
        <begin position="155"/>
        <end position="338"/>
    </location>
</feature>
<dbReference type="Pfam" id="PF00069">
    <property type="entry name" value="Pkinase"/>
    <property type="match status" value="1"/>
</dbReference>
<dbReference type="SUPFAM" id="SSF48726">
    <property type="entry name" value="Immunoglobulin"/>
    <property type="match status" value="1"/>
</dbReference>
<dbReference type="GO" id="GO:0019898">
    <property type="term" value="C:extrinsic component of membrane"/>
    <property type="evidence" value="ECO:0007669"/>
    <property type="project" value="TreeGrafter"/>
</dbReference>
<dbReference type="InterPro" id="IPR051336">
    <property type="entry name" value="RhoGEF_Guanine_NuclExch_SF"/>
</dbReference>
<dbReference type="OrthoDB" id="10256089at2759"/>
<dbReference type="InterPro" id="IPR003599">
    <property type="entry name" value="Ig_sub"/>
</dbReference>
<dbReference type="GO" id="GO:0035556">
    <property type="term" value="P:intracellular signal transduction"/>
    <property type="evidence" value="ECO:0007669"/>
    <property type="project" value="InterPro"/>
</dbReference>
<dbReference type="InterPro" id="IPR013783">
    <property type="entry name" value="Ig-like_fold"/>
</dbReference>
<name>A0A9N9T114_DIABA</name>
<dbReference type="CDD" id="cd13241">
    <property type="entry name" value="PH2_Kalirin_Trio_p63RhoGEF"/>
    <property type="match status" value="1"/>
</dbReference>